<evidence type="ECO:0000259" key="4">
    <source>
        <dbReference type="Pfam" id="PF00891"/>
    </source>
</evidence>
<proteinExistence type="predicted"/>
<dbReference type="RefSeq" id="WP_203835244.1">
    <property type="nucleotide sequence ID" value="NZ_BAAATV010000004.1"/>
</dbReference>
<dbReference type="Pfam" id="PF08100">
    <property type="entry name" value="Dimerisation"/>
    <property type="match status" value="1"/>
</dbReference>
<dbReference type="InterPro" id="IPR001077">
    <property type="entry name" value="COMT_C"/>
</dbReference>
<dbReference type="Pfam" id="PF00891">
    <property type="entry name" value="Methyltransf_2"/>
    <property type="match status" value="1"/>
</dbReference>
<keyword evidence="2" id="KW-0808">Transferase</keyword>
<reference evidence="6 7" key="1">
    <citation type="submission" date="2021-01" db="EMBL/GenBank/DDBJ databases">
        <title>Whole genome shotgun sequence of Actinoplanes humidus NBRC 14915.</title>
        <authorList>
            <person name="Komaki H."/>
            <person name="Tamura T."/>
        </authorList>
    </citation>
    <scope>NUCLEOTIDE SEQUENCE [LARGE SCALE GENOMIC DNA]</scope>
    <source>
        <strain evidence="6 7">NBRC 14915</strain>
    </source>
</reference>
<organism evidence="6 7">
    <name type="scientific">Winogradskya humida</name>
    <dbReference type="NCBI Taxonomy" id="113566"/>
    <lineage>
        <taxon>Bacteria</taxon>
        <taxon>Bacillati</taxon>
        <taxon>Actinomycetota</taxon>
        <taxon>Actinomycetes</taxon>
        <taxon>Micromonosporales</taxon>
        <taxon>Micromonosporaceae</taxon>
        <taxon>Winogradskya</taxon>
    </lineage>
</organism>
<dbReference type="PANTHER" id="PTHR43712">
    <property type="entry name" value="PUTATIVE (AFU_ORTHOLOGUE AFUA_4G14580)-RELATED"/>
    <property type="match status" value="1"/>
</dbReference>
<evidence type="ECO:0000256" key="3">
    <source>
        <dbReference type="ARBA" id="ARBA00022691"/>
    </source>
</evidence>
<dbReference type="InterPro" id="IPR029063">
    <property type="entry name" value="SAM-dependent_MTases_sf"/>
</dbReference>
<dbReference type="GO" id="GO:0008168">
    <property type="term" value="F:methyltransferase activity"/>
    <property type="evidence" value="ECO:0007669"/>
    <property type="project" value="UniProtKB-KW"/>
</dbReference>
<dbReference type="Gene3D" id="1.10.10.10">
    <property type="entry name" value="Winged helix-like DNA-binding domain superfamily/Winged helix DNA-binding domain"/>
    <property type="match status" value="1"/>
</dbReference>
<dbReference type="InterPro" id="IPR036388">
    <property type="entry name" value="WH-like_DNA-bd_sf"/>
</dbReference>
<dbReference type="InterPro" id="IPR036390">
    <property type="entry name" value="WH_DNA-bd_sf"/>
</dbReference>
<feature type="domain" description="O-methyltransferase dimerisation" evidence="5">
    <location>
        <begin position="10"/>
        <end position="76"/>
    </location>
</feature>
<gene>
    <name evidence="6" type="ORF">Ahu01nite_010780</name>
</gene>
<keyword evidence="7" id="KW-1185">Reference proteome</keyword>
<dbReference type="SUPFAM" id="SSF46785">
    <property type="entry name" value="Winged helix' DNA-binding domain"/>
    <property type="match status" value="1"/>
</dbReference>
<protein>
    <submittedName>
        <fullName evidence="6">Methyltransferase</fullName>
    </submittedName>
</protein>
<evidence type="ECO:0000313" key="6">
    <source>
        <dbReference type="EMBL" id="GIE17976.1"/>
    </source>
</evidence>
<dbReference type="Proteomes" id="UP000603200">
    <property type="component" value="Unassembled WGS sequence"/>
</dbReference>
<keyword evidence="1 6" id="KW-0489">Methyltransferase</keyword>
<dbReference type="GO" id="GO:0032259">
    <property type="term" value="P:methylation"/>
    <property type="evidence" value="ECO:0007669"/>
    <property type="project" value="UniProtKB-KW"/>
</dbReference>
<dbReference type="EMBL" id="BOMN01000013">
    <property type="protein sequence ID" value="GIE17976.1"/>
    <property type="molecule type" value="Genomic_DNA"/>
</dbReference>
<evidence type="ECO:0000313" key="7">
    <source>
        <dbReference type="Proteomes" id="UP000603200"/>
    </source>
</evidence>
<dbReference type="Gene3D" id="1.10.287.1350">
    <property type="match status" value="1"/>
</dbReference>
<evidence type="ECO:0000256" key="2">
    <source>
        <dbReference type="ARBA" id="ARBA00022679"/>
    </source>
</evidence>
<evidence type="ECO:0000256" key="1">
    <source>
        <dbReference type="ARBA" id="ARBA00022603"/>
    </source>
</evidence>
<accession>A0ABQ3ZHA6</accession>
<dbReference type="PIRSF" id="PIRSF005739">
    <property type="entry name" value="O-mtase"/>
    <property type="match status" value="1"/>
</dbReference>
<dbReference type="PANTHER" id="PTHR43712:SF2">
    <property type="entry name" value="O-METHYLTRANSFERASE CICE"/>
    <property type="match status" value="1"/>
</dbReference>
<dbReference type="InterPro" id="IPR016461">
    <property type="entry name" value="COMT-like"/>
</dbReference>
<evidence type="ECO:0000259" key="5">
    <source>
        <dbReference type="Pfam" id="PF08100"/>
    </source>
</evidence>
<dbReference type="Gene3D" id="3.40.50.150">
    <property type="entry name" value="Vaccinia Virus protein VP39"/>
    <property type="match status" value="1"/>
</dbReference>
<keyword evidence="3" id="KW-0949">S-adenosyl-L-methionine</keyword>
<comment type="caution">
    <text evidence="6">The sequence shown here is derived from an EMBL/GenBank/DDBJ whole genome shotgun (WGS) entry which is preliminary data.</text>
</comment>
<name>A0ABQ3ZHA6_9ACTN</name>
<feature type="domain" description="O-methyltransferase C-terminal" evidence="4">
    <location>
        <begin position="102"/>
        <end position="305"/>
    </location>
</feature>
<dbReference type="InterPro" id="IPR012967">
    <property type="entry name" value="COMT_dimerisation"/>
</dbReference>
<dbReference type="PROSITE" id="PS51683">
    <property type="entry name" value="SAM_OMT_II"/>
    <property type="match status" value="1"/>
</dbReference>
<sequence length="324" mass="33986">MNLWAAADLLTPMAIRVAATLRLADHLTAGTRTTTALATAVDADPGALQRLLNHLVTAQVLTRDDDLYSLTPLGDQLRADHPSNARAWLDLTGAIGHAELSFIHLLHTVRTGEPAYPQLYGTPFWDDLTADPARAASFDALMASRLSTDAPAIAAAYPWSGLGHLIDVGGGNATLLIAILQAHPTLRGTVLDLQGPAARAAQAIAAANLTDRAGTHPGSFFDPLPAGAGGYLLSGVLHDWDDPHGTHILHRCATAAAPAGTVLVLEDGTGIEPPNTTGDLRMLCYLQGQDRTHTHLIALAHEAGLTHTGTTTIAERSLLSFQPA</sequence>
<dbReference type="SUPFAM" id="SSF53335">
    <property type="entry name" value="S-adenosyl-L-methionine-dependent methyltransferases"/>
    <property type="match status" value="1"/>
</dbReference>